<comment type="pathway">
    <text evidence="1">Cofactor biosynthesis; tetrahydrofolate biosynthesis; 2-amino-4-hydroxy-6-hydroxymethyl-7,8-dihydropteridine diphosphate from 7,8-dihydroneopterin triphosphate: step 4/4.</text>
</comment>
<dbReference type="CDD" id="cd00483">
    <property type="entry name" value="HPPK"/>
    <property type="match status" value="1"/>
</dbReference>
<accession>A0A4U1L7C0</accession>
<dbReference type="InterPro" id="IPR000550">
    <property type="entry name" value="Hppk"/>
</dbReference>
<evidence type="ECO:0000256" key="5">
    <source>
        <dbReference type="ARBA" id="ARBA00022679"/>
    </source>
</evidence>
<dbReference type="PANTHER" id="PTHR43071">
    <property type="entry name" value="2-AMINO-4-HYDROXY-6-HYDROXYMETHYLDIHYDROPTERIDINE PYROPHOSPHOKINASE"/>
    <property type="match status" value="1"/>
</dbReference>
<keyword evidence="9" id="KW-0289">Folate biosynthesis</keyword>
<evidence type="ECO:0000259" key="13">
    <source>
        <dbReference type="Pfam" id="PF01288"/>
    </source>
</evidence>
<dbReference type="Proteomes" id="UP000309138">
    <property type="component" value="Unassembled WGS sequence"/>
</dbReference>
<comment type="caution">
    <text evidence="14">The sequence shown here is derived from an EMBL/GenBank/DDBJ whole genome shotgun (WGS) entry which is preliminary data.</text>
</comment>
<dbReference type="GO" id="GO:0016301">
    <property type="term" value="F:kinase activity"/>
    <property type="evidence" value="ECO:0007669"/>
    <property type="project" value="UniProtKB-KW"/>
</dbReference>
<evidence type="ECO:0000256" key="7">
    <source>
        <dbReference type="ARBA" id="ARBA00022777"/>
    </source>
</evidence>
<evidence type="ECO:0000313" key="15">
    <source>
        <dbReference type="Proteomes" id="UP000309138"/>
    </source>
</evidence>
<evidence type="ECO:0000256" key="3">
    <source>
        <dbReference type="ARBA" id="ARBA00013253"/>
    </source>
</evidence>
<comment type="similarity">
    <text evidence="2">Belongs to the HPPK family.</text>
</comment>
<evidence type="ECO:0000256" key="4">
    <source>
        <dbReference type="ARBA" id="ARBA00016218"/>
    </source>
</evidence>
<keyword evidence="6" id="KW-0547">Nucleotide-binding</keyword>
<dbReference type="EMBL" id="SWKR01000001">
    <property type="protein sequence ID" value="TKD52859.1"/>
    <property type="molecule type" value="Genomic_DNA"/>
</dbReference>
<proteinExistence type="inferred from homology"/>
<feature type="domain" description="7,8-dihydro-6-hydroxymethylpterin-pyrophosphokinase" evidence="13">
    <location>
        <begin position="8"/>
        <end position="134"/>
    </location>
</feature>
<evidence type="ECO:0000256" key="6">
    <source>
        <dbReference type="ARBA" id="ARBA00022741"/>
    </source>
</evidence>
<keyword evidence="8" id="KW-0067">ATP-binding</keyword>
<evidence type="ECO:0000256" key="10">
    <source>
        <dbReference type="ARBA" id="ARBA00029409"/>
    </source>
</evidence>
<dbReference type="PANTHER" id="PTHR43071:SF1">
    <property type="entry name" value="2-AMINO-4-HYDROXY-6-HYDROXYMETHYLDIHYDROPTERIDINE PYROPHOSPHOKINASE"/>
    <property type="match status" value="1"/>
</dbReference>
<dbReference type="SUPFAM" id="SSF55083">
    <property type="entry name" value="6-hydroxymethyl-7,8-dihydropterin pyrophosphokinase, HPPK"/>
    <property type="match status" value="1"/>
</dbReference>
<evidence type="ECO:0000256" key="11">
    <source>
        <dbReference type="ARBA" id="ARBA00029766"/>
    </source>
</evidence>
<protein>
    <recommendedName>
        <fullName evidence="4">2-amino-4-hydroxy-6-hydroxymethyldihydropteridine pyrophosphokinase</fullName>
        <ecNumber evidence="3">2.7.6.3</ecNumber>
    </recommendedName>
    <alternativeName>
        <fullName evidence="11">6-hydroxymethyl-7,8-dihydropterin pyrophosphokinase</fullName>
    </alternativeName>
    <alternativeName>
        <fullName evidence="12">7,8-dihydro-6-hydroxymethylpterin-pyrophosphokinase</fullName>
    </alternativeName>
</protein>
<gene>
    <name evidence="14" type="primary">folK</name>
    <name evidence="14" type="ORF">FBR43_00420</name>
</gene>
<comment type="function">
    <text evidence="10">Catalyzes the transfer of pyrophosphate from adenosine triphosphate (ATP) to 6-hydroxymethyl-7,8-dihydropterin, an enzymatic step in folate biosynthesis pathway.</text>
</comment>
<dbReference type="Gene3D" id="3.30.70.560">
    <property type="entry name" value="7,8-Dihydro-6-hydroxymethylpterin-pyrophosphokinase HPPK"/>
    <property type="match status" value="1"/>
</dbReference>
<dbReference type="GO" id="GO:0005524">
    <property type="term" value="F:ATP binding"/>
    <property type="evidence" value="ECO:0007669"/>
    <property type="project" value="UniProtKB-KW"/>
</dbReference>
<evidence type="ECO:0000256" key="1">
    <source>
        <dbReference type="ARBA" id="ARBA00005051"/>
    </source>
</evidence>
<dbReference type="GO" id="GO:0046656">
    <property type="term" value="P:folic acid biosynthetic process"/>
    <property type="evidence" value="ECO:0007669"/>
    <property type="project" value="UniProtKB-KW"/>
</dbReference>
<keyword evidence="15" id="KW-1185">Reference proteome</keyword>
<dbReference type="EC" id="2.7.6.3" evidence="3"/>
<dbReference type="GO" id="GO:0046654">
    <property type="term" value="P:tetrahydrofolate biosynthetic process"/>
    <property type="evidence" value="ECO:0007669"/>
    <property type="project" value="UniProtKB-UniPathway"/>
</dbReference>
<dbReference type="AlphaFoldDB" id="A0A4U1L7C0"/>
<evidence type="ECO:0000256" key="2">
    <source>
        <dbReference type="ARBA" id="ARBA00005810"/>
    </source>
</evidence>
<dbReference type="RefSeq" id="WP_136941282.1">
    <property type="nucleotide sequence ID" value="NZ_SWKR01000001.1"/>
</dbReference>
<evidence type="ECO:0000256" key="8">
    <source>
        <dbReference type="ARBA" id="ARBA00022840"/>
    </source>
</evidence>
<dbReference type="GO" id="GO:0003848">
    <property type="term" value="F:2-amino-4-hydroxy-6-hydroxymethyldihydropteridine diphosphokinase activity"/>
    <property type="evidence" value="ECO:0007669"/>
    <property type="project" value="UniProtKB-EC"/>
</dbReference>
<evidence type="ECO:0000256" key="12">
    <source>
        <dbReference type="ARBA" id="ARBA00033413"/>
    </source>
</evidence>
<dbReference type="NCBIfam" id="TIGR01498">
    <property type="entry name" value="folK"/>
    <property type="match status" value="1"/>
</dbReference>
<organism evidence="14 15">
    <name type="scientific">Sphingomonas baiyangensis</name>
    <dbReference type="NCBI Taxonomy" id="2572576"/>
    <lineage>
        <taxon>Bacteria</taxon>
        <taxon>Pseudomonadati</taxon>
        <taxon>Pseudomonadota</taxon>
        <taxon>Alphaproteobacteria</taxon>
        <taxon>Sphingomonadales</taxon>
        <taxon>Sphingomonadaceae</taxon>
        <taxon>Sphingomonas</taxon>
    </lineage>
</organism>
<dbReference type="OrthoDB" id="9808041at2"/>
<evidence type="ECO:0000313" key="14">
    <source>
        <dbReference type="EMBL" id="TKD52859.1"/>
    </source>
</evidence>
<dbReference type="UniPathway" id="UPA00077">
    <property type="reaction ID" value="UER00155"/>
</dbReference>
<sequence length="165" mass="17414">MAPATYLIALGSNRRGRMGAPRAMVAAAIAALPGQVIAAARVIETPPLGPSNRRYANGAALVESTLAPPAMLAALKAIERDFGRRRGQRWGARVIDCDIILWSGGSWASHGLAIPHPAFRARRFVLDPAAALAPRWRDPASGLTLAQLAARLRTSRPVDPGGARS</sequence>
<dbReference type="InterPro" id="IPR035907">
    <property type="entry name" value="Hppk_sf"/>
</dbReference>
<evidence type="ECO:0000256" key="9">
    <source>
        <dbReference type="ARBA" id="ARBA00022909"/>
    </source>
</evidence>
<dbReference type="Pfam" id="PF01288">
    <property type="entry name" value="HPPK"/>
    <property type="match status" value="1"/>
</dbReference>
<reference evidence="14 15" key="1">
    <citation type="submission" date="2019-04" db="EMBL/GenBank/DDBJ databases">
        <authorList>
            <person name="Yang Y."/>
            <person name="Wei D."/>
        </authorList>
    </citation>
    <scope>NUCLEOTIDE SEQUENCE [LARGE SCALE GENOMIC DNA]</scope>
    <source>
        <strain evidence="14 15">L-1-4w-11</strain>
    </source>
</reference>
<keyword evidence="5 14" id="KW-0808">Transferase</keyword>
<name>A0A4U1L7C0_9SPHN</name>
<keyword evidence="7 14" id="KW-0418">Kinase</keyword>